<proteinExistence type="predicted"/>
<dbReference type="Proteomes" id="UP001595792">
    <property type="component" value="Unassembled WGS sequence"/>
</dbReference>
<dbReference type="RefSeq" id="WP_378958575.1">
    <property type="nucleotide sequence ID" value="NZ_JBHRXC010000016.1"/>
</dbReference>
<reference evidence="2" key="1">
    <citation type="journal article" date="2019" name="Int. J. Syst. Evol. Microbiol.">
        <title>The Global Catalogue of Microorganisms (GCM) 10K type strain sequencing project: providing services to taxonomists for standard genome sequencing and annotation.</title>
        <authorList>
            <consortium name="The Broad Institute Genomics Platform"/>
            <consortium name="The Broad Institute Genome Sequencing Center for Infectious Disease"/>
            <person name="Wu L."/>
            <person name="Ma J."/>
        </authorList>
    </citation>
    <scope>NUCLEOTIDE SEQUENCE [LARGE SCALE GENOMIC DNA]</scope>
    <source>
        <strain evidence="2">CCM 8689</strain>
    </source>
</reference>
<dbReference type="EMBL" id="JBHSBY010000007">
    <property type="protein sequence ID" value="MFC4195270.1"/>
    <property type="molecule type" value="Genomic_DNA"/>
</dbReference>
<organism evidence="1 2">
    <name type="scientific">Pedobacter jamesrossensis</name>
    <dbReference type="NCBI Taxonomy" id="1908238"/>
    <lineage>
        <taxon>Bacteria</taxon>
        <taxon>Pseudomonadati</taxon>
        <taxon>Bacteroidota</taxon>
        <taxon>Sphingobacteriia</taxon>
        <taxon>Sphingobacteriales</taxon>
        <taxon>Sphingobacteriaceae</taxon>
        <taxon>Pedobacter</taxon>
    </lineage>
</organism>
<sequence length="174" mass="20436">MNFPSHYLPIKLIFDLSLFGTENPEEDLLRCNKVAFSKEFSSYQSKLLSNDHVEGNEILFKTCIRYLPNIDKQARKDIVKVLLENEPVASALMIMTRLDLGLLDDEDQYTVNFDRELSEYIENKKITPSLYLFLQKHFLDFKKINPADYQHFEITSSEYYDLLSDYTKVQSTLL</sequence>
<comment type="caution">
    <text evidence="1">The sequence shown here is derived from an EMBL/GenBank/DDBJ whole genome shotgun (WGS) entry which is preliminary data.</text>
</comment>
<accession>A0ABV8NE71</accession>
<protein>
    <submittedName>
        <fullName evidence="1">Uncharacterized protein</fullName>
    </submittedName>
</protein>
<gene>
    <name evidence="1" type="ORF">ACFOUY_01005</name>
</gene>
<evidence type="ECO:0000313" key="1">
    <source>
        <dbReference type="EMBL" id="MFC4195270.1"/>
    </source>
</evidence>
<keyword evidence="2" id="KW-1185">Reference proteome</keyword>
<evidence type="ECO:0000313" key="2">
    <source>
        <dbReference type="Proteomes" id="UP001595792"/>
    </source>
</evidence>
<name>A0ABV8NE71_9SPHI</name>